<organism evidence="8 9">
    <name type="scientific">Haloarcula marismortui (strain ATCC 43049 / DSM 3752 / JCM 8966 / VKM B-1809)</name>
    <name type="common">Halobacterium marismortui</name>
    <dbReference type="NCBI Taxonomy" id="272569"/>
    <lineage>
        <taxon>Archaea</taxon>
        <taxon>Methanobacteriati</taxon>
        <taxon>Methanobacteriota</taxon>
        <taxon>Stenosarchaea group</taxon>
        <taxon>Halobacteria</taxon>
        <taxon>Halobacteriales</taxon>
        <taxon>Haloarculaceae</taxon>
        <taxon>Haloarcula</taxon>
    </lineage>
</organism>
<evidence type="ECO:0000256" key="3">
    <source>
        <dbReference type="ARBA" id="ARBA00022833"/>
    </source>
</evidence>
<dbReference type="CDD" id="cd08287">
    <property type="entry name" value="FDH_like_ADH3"/>
    <property type="match status" value="1"/>
</dbReference>
<evidence type="ECO:0000256" key="5">
    <source>
        <dbReference type="RuleBase" id="RU361277"/>
    </source>
</evidence>
<dbReference type="AlphaFoldDB" id="Q5V676"/>
<keyword evidence="2 5" id="KW-0479">Metal-binding</keyword>
<dbReference type="GO" id="GO:0044281">
    <property type="term" value="P:small molecule metabolic process"/>
    <property type="evidence" value="ECO:0007669"/>
    <property type="project" value="UniProtKB-ARBA"/>
</dbReference>
<protein>
    <submittedName>
        <fullName evidence="8">Alcohol dehydrogenase</fullName>
        <ecNumber evidence="8">1.1.1.1</ecNumber>
    </submittedName>
</protein>
<sequence length="384" mass="40611">MFLYLYSIFGNCFHPITRPGGCDRRHENGFPQPTRNGSMRAAIYRGPGDITVEEVPRPEIESPTDAIVRVTHTAVCGSDLWFYRGQSDREEGSRVGHEPMGIVEEVGDDVRSVEPGDRVFAPFVVSCGRCEFCRKGLHTSCVNGDSWGGDNGGGQGEYVRATEADGTLVRVPDRHADDEDTLEAILPLTDVMGTGHHAAVSAGVSEGDTCIVVGDGAVGLCGVLAARRLGAERIIAMGHHEDRLELAESFGATETVAARGQDAVDAADDLTNGGANHVLECVGAASAMETAIDVCRPGGTVGYVGVPHGLDDSGLDMFSLFGDNIGLNGGIAPVRAYADELLADVLQGTLDPSPIFTKTVDLNGVPEGYQAMDEREAIKVLVKL</sequence>
<dbReference type="InterPro" id="IPR002328">
    <property type="entry name" value="ADH_Zn_CS"/>
</dbReference>
<dbReference type="InterPro" id="IPR036291">
    <property type="entry name" value="NAD(P)-bd_dom_sf"/>
</dbReference>
<evidence type="ECO:0000313" key="8">
    <source>
        <dbReference type="EMBL" id="AAV44977.1"/>
    </source>
</evidence>
<dbReference type="Gene3D" id="3.40.50.720">
    <property type="entry name" value="NAD(P)-binding Rossmann-like Domain"/>
    <property type="match status" value="1"/>
</dbReference>
<dbReference type="BRENDA" id="1.1.1.71">
    <property type="organism ID" value="2549"/>
</dbReference>
<evidence type="ECO:0000256" key="2">
    <source>
        <dbReference type="ARBA" id="ARBA00022723"/>
    </source>
</evidence>
<evidence type="ECO:0000256" key="4">
    <source>
        <dbReference type="ARBA" id="ARBA00023002"/>
    </source>
</evidence>
<dbReference type="InterPro" id="IPR013149">
    <property type="entry name" value="ADH-like_C"/>
</dbReference>
<dbReference type="EMBL" id="AY596296">
    <property type="protein sequence ID" value="AAV44977.1"/>
    <property type="molecule type" value="Genomic_DNA"/>
</dbReference>
<dbReference type="PROSITE" id="PS00059">
    <property type="entry name" value="ADH_ZINC"/>
    <property type="match status" value="1"/>
</dbReference>
<keyword evidence="8" id="KW-0614">Plasmid</keyword>
<dbReference type="KEGG" id="hma:pNG7278"/>
<dbReference type="GO" id="GO:0008270">
    <property type="term" value="F:zinc ion binding"/>
    <property type="evidence" value="ECO:0007669"/>
    <property type="project" value="InterPro"/>
</dbReference>
<dbReference type="InterPro" id="IPR011032">
    <property type="entry name" value="GroES-like_sf"/>
</dbReference>
<dbReference type="EnsemblBacteria" id="AAV44977">
    <property type="protein sequence ID" value="AAV44977"/>
    <property type="gene ID" value="pNG7278"/>
</dbReference>
<dbReference type="EC" id="1.1.1.1" evidence="8"/>
<comment type="cofactor">
    <cofactor evidence="1 5">
        <name>Zn(2+)</name>
        <dbReference type="ChEBI" id="CHEBI:29105"/>
    </cofactor>
</comment>
<dbReference type="SUPFAM" id="SSF50129">
    <property type="entry name" value="GroES-like"/>
    <property type="match status" value="1"/>
</dbReference>
<dbReference type="HOGENOM" id="CLU_026673_11_3_2"/>
<proteinExistence type="inferred from homology"/>
<feature type="domain" description="Alcohol dehydrogenase-like C-terminal" evidence="6">
    <location>
        <begin position="217"/>
        <end position="329"/>
    </location>
</feature>
<dbReference type="Pfam" id="PF00107">
    <property type="entry name" value="ADH_zinc_N"/>
    <property type="match status" value="1"/>
</dbReference>
<evidence type="ECO:0000259" key="7">
    <source>
        <dbReference type="Pfam" id="PF08240"/>
    </source>
</evidence>
<gene>
    <name evidence="8" type="primary">adh12</name>
    <name evidence="8" type="ordered locus">pNG7278</name>
</gene>
<dbReference type="InterPro" id="IPR013154">
    <property type="entry name" value="ADH-like_N"/>
</dbReference>
<keyword evidence="9" id="KW-1185">Reference proteome</keyword>
<comment type="similarity">
    <text evidence="5">Belongs to the zinc-containing alcohol dehydrogenase family.</text>
</comment>
<geneLocation type="plasmid" evidence="8 9">
    <name>pNG700</name>
</geneLocation>
<dbReference type="SUPFAM" id="SSF51735">
    <property type="entry name" value="NAD(P)-binding Rossmann-fold domains"/>
    <property type="match status" value="1"/>
</dbReference>
<dbReference type="GO" id="GO:0030554">
    <property type="term" value="F:adenyl nucleotide binding"/>
    <property type="evidence" value="ECO:0007669"/>
    <property type="project" value="UniProtKB-ARBA"/>
</dbReference>
<accession>Q5V676</accession>
<evidence type="ECO:0000256" key="1">
    <source>
        <dbReference type="ARBA" id="ARBA00001947"/>
    </source>
</evidence>
<dbReference type="PANTHER" id="PTHR42813:SF2">
    <property type="entry name" value="DEHYDROGENASE, ZINC-CONTAINING, PUTATIVE (AFU_ORTHOLOGUE AFUA_2G02810)-RELATED"/>
    <property type="match status" value="1"/>
</dbReference>
<keyword evidence="4 8" id="KW-0560">Oxidoreductase</keyword>
<dbReference type="Gene3D" id="3.90.180.10">
    <property type="entry name" value="Medium-chain alcohol dehydrogenases, catalytic domain"/>
    <property type="match status" value="1"/>
</dbReference>
<feature type="domain" description="Alcohol dehydrogenase-like N-terminal" evidence="7">
    <location>
        <begin position="63"/>
        <end position="173"/>
    </location>
</feature>
<dbReference type="GO" id="GO:0004022">
    <property type="term" value="F:alcohol dehydrogenase (NAD+) activity"/>
    <property type="evidence" value="ECO:0007669"/>
    <property type="project" value="UniProtKB-EC"/>
</dbReference>
<reference evidence="8 9" key="1">
    <citation type="journal article" date="2004" name="Genome Res.">
        <title>Genome sequence of Haloarcula marismortui: a halophilic archaeon from the Dead Sea.</title>
        <authorList>
            <person name="Baliga N.S."/>
            <person name="Bonneau R."/>
            <person name="Facciotti M.T."/>
            <person name="Pan M."/>
            <person name="Glusman G."/>
            <person name="Deutsch E.W."/>
            <person name="Shannon P."/>
            <person name="Chiu Y."/>
            <person name="Weng R.S."/>
            <person name="Gan R.R."/>
            <person name="Hung P."/>
            <person name="Date S.V."/>
            <person name="Marcotte E."/>
            <person name="Hood L."/>
            <person name="Ng W.V."/>
        </authorList>
    </citation>
    <scope>NUCLEOTIDE SEQUENCE [LARGE SCALE GENOMIC DNA]</scope>
    <source>
        <strain evidence="9">ATCC 43049 / DSM 3752 / JCM 8966 / VKM B-1809</strain>
        <plasmid evidence="9">Plasmid pNG700</plasmid>
    </source>
</reference>
<dbReference type="GO" id="GO:0043168">
    <property type="term" value="F:anion binding"/>
    <property type="evidence" value="ECO:0007669"/>
    <property type="project" value="UniProtKB-ARBA"/>
</dbReference>
<dbReference type="GO" id="GO:0008106">
    <property type="term" value="F:alcohol dehydrogenase (NADP+) activity"/>
    <property type="evidence" value="ECO:0000314"/>
    <property type="project" value="CACAO"/>
</dbReference>
<dbReference type="PANTHER" id="PTHR42813">
    <property type="entry name" value="ZINC-TYPE ALCOHOL DEHYDROGENASE-LIKE"/>
    <property type="match status" value="1"/>
</dbReference>
<evidence type="ECO:0000313" key="9">
    <source>
        <dbReference type="Proteomes" id="UP000001169"/>
    </source>
</evidence>
<evidence type="ECO:0000259" key="6">
    <source>
        <dbReference type="Pfam" id="PF00107"/>
    </source>
</evidence>
<dbReference type="Proteomes" id="UP000001169">
    <property type="component" value="Plasmid pNG700"/>
</dbReference>
<dbReference type="PATRIC" id="fig|272569.17.peg.706"/>
<name>Q5V676_HALMA</name>
<keyword evidence="3 5" id="KW-0862">Zinc</keyword>
<dbReference type="Pfam" id="PF08240">
    <property type="entry name" value="ADH_N"/>
    <property type="match status" value="1"/>
</dbReference>